<evidence type="ECO:0000256" key="3">
    <source>
        <dbReference type="ARBA" id="ARBA00019010"/>
    </source>
</evidence>
<dbReference type="PANTHER" id="PTHR33540">
    <property type="entry name" value="TRNA THREONYLCARBAMOYLADENOSINE BIOSYNTHESIS PROTEIN TSAE"/>
    <property type="match status" value="1"/>
</dbReference>
<evidence type="ECO:0000256" key="7">
    <source>
        <dbReference type="ARBA" id="ARBA00022741"/>
    </source>
</evidence>
<dbReference type="KEGG" id="cmic:caldi_35420"/>
<dbReference type="GO" id="GO:0002949">
    <property type="term" value="P:tRNA threonylcarbamoyladenosine modification"/>
    <property type="evidence" value="ECO:0007669"/>
    <property type="project" value="InterPro"/>
</dbReference>
<evidence type="ECO:0000256" key="1">
    <source>
        <dbReference type="ARBA" id="ARBA00004496"/>
    </source>
</evidence>
<reference evidence="11" key="1">
    <citation type="submission" date="2022-03" db="EMBL/GenBank/DDBJ databases">
        <title>Complete genome sequence of Caldinitratiruptor microaerophilus.</title>
        <authorList>
            <person name="Mukaiyama R."/>
            <person name="Nishiyama T."/>
            <person name="Ueda K."/>
        </authorList>
    </citation>
    <scope>NUCLEOTIDE SEQUENCE</scope>
    <source>
        <strain evidence="11">JCM 16183</strain>
    </source>
</reference>
<evidence type="ECO:0000313" key="11">
    <source>
        <dbReference type="EMBL" id="BDG62452.1"/>
    </source>
</evidence>
<proteinExistence type="inferred from homology"/>
<evidence type="ECO:0000313" key="12">
    <source>
        <dbReference type="Proteomes" id="UP001163687"/>
    </source>
</evidence>
<dbReference type="GO" id="GO:0005737">
    <property type="term" value="C:cytoplasm"/>
    <property type="evidence" value="ECO:0007669"/>
    <property type="project" value="UniProtKB-SubCell"/>
</dbReference>
<dbReference type="PANTHER" id="PTHR33540:SF2">
    <property type="entry name" value="TRNA THREONYLCARBAMOYLADENOSINE BIOSYNTHESIS PROTEIN TSAE"/>
    <property type="match status" value="1"/>
</dbReference>
<evidence type="ECO:0000256" key="5">
    <source>
        <dbReference type="ARBA" id="ARBA00022694"/>
    </source>
</evidence>
<gene>
    <name evidence="11" type="primary">yjeE</name>
    <name evidence="11" type="ORF">caldi_35420</name>
</gene>
<evidence type="ECO:0000256" key="8">
    <source>
        <dbReference type="ARBA" id="ARBA00022840"/>
    </source>
</evidence>
<protein>
    <recommendedName>
        <fullName evidence="3">tRNA threonylcarbamoyladenosine biosynthesis protein TsaE</fullName>
    </recommendedName>
    <alternativeName>
        <fullName evidence="10">t(6)A37 threonylcarbamoyladenosine biosynthesis protein TsaE</fullName>
    </alternativeName>
</protein>
<dbReference type="Proteomes" id="UP001163687">
    <property type="component" value="Chromosome"/>
</dbReference>
<keyword evidence="6" id="KW-0479">Metal-binding</keyword>
<evidence type="ECO:0000256" key="10">
    <source>
        <dbReference type="ARBA" id="ARBA00032441"/>
    </source>
</evidence>
<dbReference type="GO" id="GO:0005524">
    <property type="term" value="F:ATP binding"/>
    <property type="evidence" value="ECO:0007669"/>
    <property type="project" value="UniProtKB-KW"/>
</dbReference>
<keyword evidence="12" id="KW-1185">Reference proteome</keyword>
<accession>A0AA35CNL9</accession>
<dbReference type="GO" id="GO:0046872">
    <property type="term" value="F:metal ion binding"/>
    <property type="evidence" value="ECO:0007669"/>
    <property type="project" value="UniProtKB-KW"/>
</dbReference>
<evidence type="ECO:0000256" key="4">
    <source>
        <dbReference type="ARBA" id="ARBA00022490"/>
    </source>
</evidence>
<dbReference type="AlphaFoldDB" id="A0AA35CNL9"/>
<dbReference type="EMBL" id="AP025628">
    <property type="protein sequence ID" value="BDG62452.1"/>
    <property type="molecule type" value="Genomic_DNA"/>
</dbReference>
<comment type="similarity">
    <text evidence="2">Belongs to the TsaE family.</text>
</comment>
<organism evidence="11 12">
    <name type="scientific">Caldinitratiruptor microaerophilus</name>
    <dbReference type="NCBI Taxonomy" id="671077"/>
    <lineage>
        <taxon>Bacteria</taxon>
        <taxon>Bacillati</taxon>
        <taxon>Bacillota</taxon>
        <taxon>Clostridia</taxon>
        <taxon>Eubacteriales</taxon>
        <taxon>Symbiobacteriaceae</taxon>
        <taxon>Caldinitratiruptor</taxon>
    </lineage>
</organism>
<keyword evidence="7" id="KW-0547">Nucleotide-binding</keyword>
<evidence type="ECO:0000256" key="9">
    <source>
        <dbReference type="ARBA" id="ARBA00022842"/>
    </source>
</evidence>
<name>A0AA35CNL9_9FIRM</name>
<keyword evidence="8" id="KW-0067">ATP-binding</keyword>
<dbReference type="NCBIfam" id="TIGR00150">
    <property type="entry name" value="T6A_YjeE"/>
    <property type="match status" value="1"/>
</dbReference>
<comment type="subcellular location">
    <subcellularLocation>
        <location evidence="1">Cytoplasm</location>
    </subcellularLocation>
</comment>
<evidence type="ECO:0000256" key="2">
    <source>
        <dbReference type="ARBA" id="ARBA00007599"/>
    </source>
</evidence>
<dbReference type="InterPro" id="IPR003442">
    <property type="entry name" value="T6A_TsaE"/>
</dbReference>
<evidence type="ECO:0000256" key="6">
    <source>
        <dbReference type="ARBA" id="ARBA00022723"/>
    </source>
</evidence>
<dbReference type="Pfam" id="PF02367">
    <property type="entry name" value="TsaE"/>
    <property type="match status" value="1"/>
</dbReference>
<keyword evidence="9" id="KW-0460">Magnesium</keyword>
<keyword evidence="5" id="KW-0819">tRNA processing</keyword>
<dbReference type="Gene3D" id="3.40.50.300">
    <property type="entry name" value="P-loop containing nucleotide triphosphate hydrolases"/>
    <property type="match status" value="1"/>
</dbReference>
<keyword evidence="4" id="KW-0963">Cytoplasm</keyword>
<sequence length="169" mass="18205">MVVELVSHSPEETAALGRWLGERLWPGSFVALVGDLGAGKSVLAAGILSGLGVVRSGGSPTFTLLWEYRRGRVPAFHWDLYRLDPAGDLAALGYEDSFYGDGVCIVEWADRARDLWPPEHLEVQLAAVRGGAGGPGPDAGAAERRLTFRPAGARYERLVEELRRAHAGL</sequence>
<dbReference type="InterPro" id="IPR027417">
    <property type="entry name" value="P-loop_NTPase"/>
</dbReference>
<dbReference type="SUPFAM" id="SSF52540">
    <property type="entry name" value="P-loop containing nucleoside triphosphate hydrolases"/>
    <property type="match status" value="1"/>
</dbReference>